<evidence type="ECO:0000313" key="26">
    <source>
        <dbReference type="Proteomes" id="UP000032266"/>
    </source>
</evidence>
<dbReference type="Pfam" id="PF13237">
    <property type="entry name" value="Fer4_10"/>
    <property type="match status" value="1"/>
</dbReference>
<accession>A0A0C5VAE0</accession>
<dbReference type="Gene3D" id="3.10.20.30">
    <property type="match status" value="1"/>
</dbReference>
<evidence type="ECO:0000256" key="12">
    <source>
        <dbReference type="ARBA" id="ARBA00022714"/>
    </source>
</evidence>
<name>A0A0C5VAE0_9GAMM</name>
<reference evidence="25 26" key="1">
    <citation type="submission" date="2014-01" db="EMBL/GenBank/DDBJ databases">
        <title>Full genme sequencing of cellulolytic bacterium Gynuella sunshinyii YC6258T gen. nov., sp. nov.</title>
        <authorList>
            <person name="Khan H."/>
            <person name="Chung E.J."/>
            <person name="Chung Y.R."/>
        </authorList>
    </citation>
    <scope>NUCLEOTIDE SEQUENCE [LARGE SCALE GENOMIC DNA]</scope>
    <source>
        <strain evidence="25 26">YC6258</strain>
    </source>
</reference>
<dbReference type="NCBIfam" id="NF004616">
    <property type="entry name" value="PRK05950.1"/>
    <property type="match status" value="1"/>
</dbReference>
<dbReference type="RefSeq" id="WP_044618328.1">
    <property type="nucleotide sequence ID" value="NZ_CP007142.1"/>
</dbReference>
<evidence type="ECO:0000313" key="25">
    <source>
        <dbReference type="EMBL" id="AJQ96280.1"/>
    </source>
</evidence>
<keyword evidence="14" id="KW-0249">Electron transport</keyword>
<keyword evidence="17" id="KW-0411">Iron-sulfur</keyword>
<evidence type="ECO:0000256" key="5">
    <source>
        <dbReference type="ARBA" id="ARBA00012792"/>
    </source>
</evidence>
<dbReference type="InterPro" id="IPR006058">
    <property type="entry name" value="2Fe2S_fd_BS"/>
</dbReference>
<gene>
    <name evidence="25" type="ORF">YC6258_04246</name>
</gene>
<evidence type="ECO:0000256" key="23">
    <source>
        <dbReference type="ARBA" id="ARBA00049220"/>
    </source>
</evidence>
<evidence type="ECO:0000256" key="4">
    <source>
        <dbReference type="ARBA" id="ARBA00009433"/>
    </source>
</evidence>
<evidence type="ECO:0000259" key="24">
    <source>
        <dbReference type="PROSITE" id="PS51379"/>
    </source>
</evidence>
<dbReference type="FunFam" id="3.10.20.30:FF:000009">
    <property type="entry name" value="Succinate dehydrogenase iron-sulfur subunit"/>
    <property type="match status" value="1"/>
</dbReference>
<keyword evidence="10" id="KW-0997">Cell inner membrane</keyword>
<dbReference type="Proteomes" id="UP000032266">
    <property type="component" value="Chromosome"/>
</dbReference>
<organism evidence="25 26">
    <name type="scientific">Gynuella sunshinyii YC6258</name>
    <dbReference type="NCBI Taxonomy" id="1445510"/>
    <lineage>
        <taxon>Bacteria</taxon>
        <taxon>Pseudomonadati</taxon>
        <taxon>Pseudomonadota</taxon>
        <taxon>Gammaproteobacteria</taxon>
        <taxon>Oceanospirillales</taxon>
        <taxon>Saccharospirillaceae</taxon>
        <taxon>Gynuella</taxon>
    </lineage>
</organism>
<comment type="catalytic activity">
    <reaction evidence="23">
        <text>a quinone + succinate = fumarate + a quinol</text>
        <dbReference type="Rhea" id="RHEA:40523"/>
        <dbReference type="ChEBI" id="CHEBI:24646"/>
        <dbReference type="ChEBI" id="CHEBI:29806"/>
        <dbReference type="ChEBI" id="CHEBI:30031"/>
        <dbReference type="ChEBI" id="CHEBI:132124"/>
        <dbReference type="EC" id="1.3.5.1"/>
    </reaction>
</comment>
<evidence type="ECO:0000256" key="11">
    <source>
        <dbReference type="ARBA" id="ARBA00022532"/>
    </source>
</evidence>
<dbReference type="InterPro" id="IPR036010">
    <property type="entry name" value="2Fe-2S_ferredoxin-like_sf"/>
</dbReference>
<keyword evidence="7" id="KW-0813">Transport</keyword>
<evidence type="ECO:0000256" key="14">
    <source>
        <dbReference type="ARBA" id="ARBA00022982"/>
    </source>
</evidence>
<comment type="similarity">
    <text evidence="4">Belongs to the succinate dehydrogenase/fumarate reductase iron-sulfur protein family.</text>
</comment>
<dbReference type="PROSITE" id="PS00198">
    <property type="entry name" value="4FE4S_FER_1"/>
    <property type="match status" value="1"/>
</dbReference>
<keyword evidence="8" id="KW-1003">Cell membrane</keyword>
<comment type="cofactor">
    <cofactor evidence="21">
        <name>[2Fe-2S] cluster</name>
        <dbReference type="ChEBI" id="CHEBI:190135"/>
    </cofactor>
</comment>
<comment type="cofactor">
    <cofactor evidence="2">
        <name>[4Fe-4S] cluster</name>
        <dbReference type="ChEBI" id="CHEBI:49883"/>
    </cofactor>
</comment>
<dbReference type="AlphaFoldDB" id="A0A0C5VAE0"/>
<dbReference type="PANTHER" id="PTHR11921">
    <property type="entry name" value="SUCCINATE DEHYDROGENASE IRON-SULFUR PROTEIN"/>
    <property type="match status" value="1"/>
</dbReference>
<evidence type="ECO:0000256" key="13">
    <source>
        <dbReference type="ARBA" id="ARBA00022723"/>
    </source>
</evidence>
<dbReference type="PROSITE" id="PS51379">
    <property type="entry name" value="4FE4S_FER_2"/>
    <property type="match status" value="1"/>
</dbReference>
<evidence type="ECO:0000256" key="10">
    <source>
        <dbReference type="ARBA" id="ARBA00022519"/>
    </source>
</evidence>
<keyword evidence="26" id="KW-1185">Reference proteome</keyword>
<dbReference type="InterPro" id="IPR050573">
    <property type="entry name" value="SDH/FRD_Iron-Sulfur"/>
</dbReference>
<dbReference type="GO" id="GO:0046872">
    <property type="term" value="F:metal ion binding"/>
    <property type="evidence" value="ECO:0007669"/>
    <property type="project" value="UniProtKB-KW"/>
</dbReference>
<dbReference type="Gene3D" id="1.10.1060.10">
    <property type="entry name" value="Alpha-helical ferredoxin"/>
    <property type="match status" value="1"/>
</dbReference>
<evidence type="ECO:0000256" key="3">
    <source>
        <dbReference type="ARBA" id="ARBA00004515"/>
    </source>
</evidence>
<proteinExistence type="inferred from homology"/>
<feature type="domain" description="4Fe-4S ferredoxin-type" evidence="24">
    <location>
        <begin position="140"/>
        <end position="170"/>
    </location>
</feature>
<evidence type="ECO:0000256" key="9">
    <source>
        <dbReference type="ARBA" id="ARBA00022485"/>
    </source>
</evidence>
<dbReference type="InterPro" id="IPR017896">
    <property type="entry name" value="4Fe4S_Fe-S-bd"/>
</dbReference>
<dbReference type="HOGENOM" id="CLU_044838_3_2_6"/>
<dbReference type="InterPro" id="IPR012675">
    <property type="entry name" value="Beta-grasp_dom_sf"/>
</dbReference>
<keyword evidence="13" id="KW-0479">Metal-binding</keyword>
<evidence type="ECO:0000256" key="2">
    <source>
        <dbReference type="ARBA" id="ARBA00001966"/>
    </source>
</evidence>
<keyword evidence="15" id="KW-0560">Oxidoreductase</keyword>
<comment type="subcellular location">
    <subcellularLocation>
        <location evidence="3">Cell inner membrane</location>
        <topology evidence="3">Peripheral membrane protein</topology>
        <orientation evidence="3">Cytoplasmic side</orientation>
    </subcellularLocation>
</comment>
<dbReference type="SUPFAM" id="SSF46548">
    <property type="entry name" value="alpha-helical ferredoxin"/>
    <property type="match status" value="1"/>
</dbReference>
<evidence type="ECO:0000256" key="6">
    <source>
        <dbReference type="ARBA" id="ARBA00017261"/>
    </source>
</evidence>
<dbReference type="EMBL" id="CP007142">
    <property type="protein sequence ID" value="AJQ96280.1"/>
    <property type="molecule type" value="Genomic_DNA"/>
</dbReference>
<keyword evidence="16" id="KW-0408">Iron</keyword>
<keyword evidence="19" id="KW-0003">3Fe-4S</keyword>
<dbReference type="GO" id="GO:0022904">
    <property type="term" value="P:respiratory electron transport chain"/>
    <property type="evidence" value="ECO:0007669"/>
    <property type="project" value="TreeGrafter"/>
</dbReference>
<dbReference type="STRING" id="1445510.YC6258_04246"/>
<dbReference type="GO" id="GO:0051539">
    <property type="term" value="F:4 iron, 4 sulfur cluster binding"/>
    <property type="evidence" value="ECO:0007669"/>
    <property type="project" value="UniProtKB-KW"/>
</dbReference>
<evidence type="ECO:0000256" key="19">
    <source>
        <dbReference type="ARBA" id="ARBA00023291"/>
    </source>
</evidence>
<dbReference type="InterPro" id="IPR009051">
    <property type="entry name" value="Helical_ferredxn"/>
</dbReference>
<dbReference type="GO" id="GO:0051537">
    <property type="term" value="F:2 iron, 2 sulfur cluster binding"/>
    <property type="evidence" value="ECO:0007669"/>
    <property type="project" value="UniProtKB-KW"/>
</dbReference>
<dbReference type="EC" id="1.3.5.1" evidence="5"/>
<evidence type="ECO:0000256" key="8">
    <source>
        <dbReference type="ARBA" id="ARBA00022475"/>
    </source>
</evidence>
<dbReference type="InterPro" id="IPR017900">
    <property type="entry name" value="4Fe4S_Fe_S_CS"/>
</dbReference>
<dbReference type="InterPro" id="IPR025192">
    <property type="entry name" value="Succ_DH/fum_Rdtase_N"/>
</dbReference>
<sequence>MNKMMKIRVTRYRPEQDNEPWFQTFEVPATQDTSVLEALGYIKDNLEPSLSYRWSCRMAICGSCGFMINGVPKLGCKTFLRDYFDEPEVHIAPLANFPIERDLVADIGNFVEKLETVKPYIIRKKEKSTDEGEYLQTPAELARYKQFSQCINCGLCYAACPQFGRNPEFLGPAALALAFRYNQDSRDEGKSERMEFLNAEEGVWSCTFVGYCSEVCPKSVDPAAAINQGKLVSDIDYGLNLVGLAGGKK</sequence>
<dbReference type="InterPro" id="IPR004489">
    <property type="entry name" value="Succ_DH/fum_Rdtase_Fe-S"/>
</dbReference>
<protein>
    <recommendedName>
        <fullName evidence="6">Fumarate reductase iron-sulfur subunit</fullName>
        <ecNumber evidence="5">1.3.5.1</ecNumber>
    </recommendedName>
    <alternativeName>
        <fullName evidence="20">Quinol-fumarate reductase iron-sulfur subunit</fullName>
    </alternativeName>
</protein>
<keyword evidence="9" id="KW-0004">4Fe-4S</keyword>
<comment type="catalytic activity">
    <reaction evidence="22">
        <text>a menaquinone + succinate = a menaquinol + fumarate</text>
        <dbReference type="Rhea" id="RHEA:27834"/>
        <dbReference type="Rhea" id="RHEA-COMP:9537"/>
        <dbReference type="Rhea" id="RHEA-COMP:9539"/>
        <dbReference type="ChEBI" id="CHEBI:16374"/>
        <dbReference type="ChEBI" id="CHEBI:18151"/>
        <dbReference type="ChEBI" id="CHEBI:29806"/>
        <dbReference type="ChEBI" id="CHEBI:30031"/>
        <dbReference type="EC" id="1.3.5.1"/>
    </reaction>
</comment>
<dbReference type="PROSITE" id="PS00197">
    <property type="entry name" value="2FE2S_FER_1"/>
    <property type="match status" value="1"/>
</dbReference>
<evidence type="ECO:0000256" key="17">
    <source>
        <dbReference type="ARBA" id="ARBA00023014"/>
    </source>
</evidence>
<dbReference type="FunFam" id="1.10.1060.10:FF:000002">
    <property type="entry name" value="Succinate dehydrogenase iron-sulfur subunit"/>
    <property type="match status" value="1"/>
</dbReference>
<dbReference type="PATRIC" id="fig|1445510.3.peg.4214"/>
<dbReference type="Pfam" id="PF13085">
    <property type="entry name" value="Fer2_3"/>
    <property type="match status" value="1"/>
</dbReference>
<dbReference type="KEGG" id="gsn:YC6258_04246"/>
<evidence type="ECO:0000256" key="16">
    <source>
        <dbReference type="ARBA" id="ARBA00023004"/>
    </source>
</evidence>
<evidence type="ECO:0000256" key="1">
    <source>
        <dbReference type="ARBA" id="ARBA00001927"/>
    </source>
</evidence>
<keyword evidence="11" id="KW-0816">Tricarboxylic acid cycle</keyword>
<comment type="cofactor">
    <cofactor evidence="1">
        <name>[3Fe-4S] cluster</name>
        <dbReference type="ChEBI" id="CHEBI:21137"/>
    </cofactor>
</comment>
<dbReference type="SUPFAM" id="SSF54292">
    <property type="entry name" value="2Fe-2S ferredoxin-like"/>
    <property type="match status" value="1"/>
</dbReference>
<dbReference type="NCBIfam" id="TIGR00384">
    <property type="entry name" value="dhsB"/>
    <property type="match status" value="1"/>
</dbReference>
<evidence type="ECO:0000256" key="21">
    <source>
        <dbReference type="ARBA" id="ARBA00034078"/>
    </source>
</evidence>
<dbReference type="NCBIfam" id="NF009051">
    <property type="entry name" value="PRK12385.1"/>
    <property type="match status" value="1"/>
</dbReference>
<evidence type="ECO:0000256" key="7">
    <source>
        <dbReference type="ARBA" id="ARBA00022448"/>
    </source>
</evidence>
<dbReference type="GO" id="GO:0051538">
    <property type="term" value="F:3 iron, 4 sulfur cluster binding"/>
    <property type="evidence" value="ECO:0007669"/>
    <property type="project" value="UniProtKB-KW"/>
</dbReference>
<dbReference type="OrthoDB" id="9804391at2"/>
<dbReference type="GO" id="GO:0006099">
    <property type="term" value="P:tricarboxylic acid cycle"/>
    <property type="evidence" value="ECO:0007669"/>
    <property type="project" value="UniProtKB-KW"/>
</dbReference>
<dbReference type="GO" id="GO:0009055">
    <property type="term" value="F:electron transfer activity"/>
    <property type="evidence" value="ECO:0007669"/>
    <property type="project" value="InterPro"/>
</dbReference>
<dbReference type="PANTHER" id="PTHR11921:SF29">
    <property type="entry name" value="SUCCINATE DEHYDROGENASE [UBIQUINONE] IRON-SULFUR SUBUNIT, MITOCHONDRIAL"/>
    <property type="match status" value="1"/>
</dbReference>
<keyword evidence="12" id="KW-0001">2Fe-2S</keyword>
<evidence type="ECO:0000256" key="18">
    <source>
        <dbReference type="ARBA" id="ARBA00023136"/>
    </source>
</evidence>
<dbReference type="GO" id="GO:0008177">
    <property type="term" value="F:succinate dehydrogenase (quinone) activity"/>
    <property type="evidence" value="ECO:0007669"/>
    <property type="project" value="UniProtKB-EC"/>
</dbReference>
<evidence type="ECO:0000256" key="15">
    <source>
        <dbReference type="ARBA" id="ARBA00023002"/>
    </source>
</evidence>
<dbReference type="GO" id="GO:0005886">
    <property type="term" value="C:plasma membrane"/>
    <property type="evidence" value="ECO:0007669"/>
    <property type="project" value="UniProtKB-SubCell"/>
</dbReference>
<keyword evidence="18" id="KW-0472">Membrane</keyword>
<evidence type="ECO:0000256" key="22">
    <source>
        <dbReference type="ARBA" id="ARBA00034412"/>
    </source>
</evidence>
<evidence type="ECO:0000256" key="20">
    <source>
        <dbReference type="ARBA" id="ARBA00029732"/>
    </source>
</evidence>